<dbReference type="EMBL" id="PDNC01000139">
    <property type="protein sequence ID" value="PGG97611.1"/>
    <property type="molecule type" value="Genomic_DNA"/>
</dbReference>
<sequence length="267" mass="30162">MISFEERFGKAETGDVDYDTIPEKKLKMPVSTDSLPIVAEKLRDLVQVVNEGKSIAVATEFEGTRYQERDPVKLASMSFTPQEEEQYSARRAGEVRLPEFDWAANMDDSQMPPSVAENMEQHVNTMNMLWDTNKARTSHVRWLFNNWGYMAPLVTAFARVEKAKKDLVDGSDYATADRIAEIQTIENAILETRQVLGRLKACQCSRVTLRDIAYSRMALANRTLAIKKKIAERIPKGSTPSERDMVLLSLVEQEFEVAVLAAAVSHE</sequence>
<dbReference type="OrthoDB" id="4812032at2759"/>
<evidence type="ECO:0000313" key="2">
    <source>
        <dbReference type="Proteomes" id="UP000224080"/>
    </source>
</evidence>
<reference evidence="1 2" key="1">
    <citation type="submission" date="2017-10" db="EMBL/GenBank/DDBJ databases">
        <title>Comparative genomics in systemic dimorphic fungi from Ajellomycetaceae.</title>
        <authorList>
            <person name="Munoz J.F."/>
            <person name="Mcewen J.G."/>
            <person name="Clay O.K."/>
            <person name="Cuomo C.A."/>
        </authorList>
    </citation>
    <scope>NUCLEOTIDE SEQUENCE [LARGE SCALE GENOMIC DNA]</scope>
    <source>
        <strain evidence="1 2">UAMH130</strain>
    </source>
</reference>
<accession>A0A2B7WM68</accession>
<comment type="caution">
    <text evidence="1">The sequence shown here is derived from an EMBL/GenBank/DDBJ whole genome shotgun (WGS) entry which is preliminary data.</text>
</comment>
<gene>
    <name evidence="1" type="ORF">GX51_07243</name>
</gene>
<dbReference type="AlphaFoldDB" id="A0A2B7WM68"/>
<evidence type="ECO:0000313" key="1">
    <source>
        <dbReference type="EMBL" id="PGG97611.1"/>
    </source>
</evidence>
<name>A0A2B7WM68_9EURO</name>
<protein>
    <submittedName>
        <fullName evidence="1">Uncharacterized protein</fullName>
    </submittedName>
</protein>
<organism evidence="1 2">
    <name type="scientific">Blastomyces parvus</name>
    <dbReference type="NCBI Taxonomy" id="2060905"/>
    <lineage>
        <taxon>Eukaryota</taxon>
        <taxon>Fungi</taxon>
        <taxon>Dikarya</taxon>
        <taxon>Ascomycota</taxon>
        <taxon>Pezizomycotina</taxon>
        <taxon>Eurotiomycetes</taxon>
        <taxon>Eurotiomycetidae</taxon>
        <taxon>Onygenales</taxon>
        <taxon>Ajellomycetaceae</taxon>
        <taxon>Blastomyces</taxon>
    </lineage>
</organism>
<dbReference type="Proteomes" id="UP000224080">
    <property type="component" value="Unassembled WGS sequence"/>
</dbReference>
<proteinExistence type="predicted"/>
<keyword evidence="2" id="KW-1185">Reference proteome</keyword>